<comment type="caution">
    <text evidence="2">The sequence shown here is derived from an EMBL/GenBank/DDBJ whole genome shotgun (WGS) entry which is preliminary data.</text>
</comment>
<feature type="transmembrane region" description="Helical" evidence="1">
    <location>
        <begin position="26"/>
        <end position="50"/>
    </location>
</feature>
<evidence type="ECO:0000313" key="2">
    <source>
        <dbReference type="EMBL" id="TEB05416.1"/>
    </source>
</evidence>
<dbReference type="AlphaFoldDB" id="A0A4Y7R9F4"/>
<name>A0A4Y7R9F4_9FIRM</name>
<keyword evidence="1" id="KW-0812">Transmembrane</keyword>
<feature type="transmembrane region" description="Helical" evidence="1">
    <location>
        <begin position="100"/>
        <end position="121"/>
    </location>
</feature>
<sequence>MSNEVADANIRGTSSELEVKTHQKGLVLGSWAFGTANLIITLVISFLLWYLLIDPKVSGTNLYPQPFGLFLFWSILAAVFLAFCWEMWPLNRLTQPLKGLVSVIVGSGIALIAIFVLGFGYGSMDPAFTLGGPSAPGYTASGMIVLIGFYMWGMFAGNWGHWPWRDLKLEQPVVGIGEILLGLALTLIGYLVLIYPNVATWAKQDNVVMPLPMVVGWYYAVIVSCFMTANILDNWPWVSLFRSRWTQAIGSFFGNFILGTGIYWFFLFLLKTWLIPAQVQIKLGEGINQWPAQLGVTFVFWVLVWALMFGNYPDTGRAARDRTIRFVITFVLSLITFVFYTQGFAVGFLHEPAVSGSFGGDPLTFMDWLIYVMLVYVVYFESWGLKRR</sequence>
<evidence type="ECO:0000313" key="3">
    <source>
        <dbReference type="Proteomes" id="UP000298324"/>
    </source>
</evidence>
<organism evidence="2 3">
    <name type="scientific">Pelotomaculum schinkii</name>
    <dbReference type="NCBI Taxonomy" id="78350"/>
    <lineage>
        <taxon>Bacteria</taxon>
        <taxon>Bacillati</taxon>
        <taxon>Bacillota</taxon>
        <taxon>Clostridia</taxon>
        <taxon>Eubacteriales</taxon>
        <taxon>Desulfotomaculaceae</taxon>
        <taxon>Pelotomaculum</taxon>
    </lineage>
</organism>
<keyword evidence="1" id="KW-1133">Transmembrane helix</keyword>
<feature type="transmembrane region" description="Helical" evidence="1">
    <location>
        <begin position="290"/>
        <end position="312"/>
    </location>
</feature>
<dbReference type="EMBL" id="QFGA01000002">
    <property type="protein sequence ID" value="TEB05416.1"/>
    <property type="molecule type" value="Genomic_DNA"/>
</dbReference>
<feature type="transmembrane region" description="Helical" evidence="1">
    <location>
        <begin position="70"/>
        <end position="88"/>
    </location>
</feature>
<keyword evidence="3" id="KW-1185">Reference proteome</keyword>
<accession>A0A4Y7R9F4</accession>
<feature type="transmembrane region" description="Helical" evidence="1">
    <location>
        <begin position="173"/>
        <end position="195"/>
    </location>
</feature>
<evidence type="ECO:0008006" key="4">
    <source>
        <dbReference type="Google" id="ProtNLM"/>
    </source>
</evidence>
<feature type="transmembrane region" description="Helical" evidence="1">
    <location>
        <begin position="141"/>
        <end position="161"/>
    </location>
</feature>
<proteinExistence type="predicted"/>
<feature type="transmembrane region" description="Helical" evidence="1">
    <location>
        <begin position="324"/>
        <end position="348"/>
    </location>
</feature>
<feature type="transmembrane region" description="Helical" evidence="1">
    <location>
        <begin position="252"/>
        <end position="270"/>
    </location>
</feature>
<dbReference type="RefSeq" id="WP_190240476.1">
    <property type="nucleotide sequence ID" value="NZ_QFGA01000002.1"/>
</dbReference>
<protein>
    <recommendedName>
        <fullName evidence="4">AAT family amino acid transporter</fullName>
    </recommendedName>
</protein>
<feature type="transmembrane region" description="Helical" evidence="1">
    <location>
        <begin position="368"/>
        <end position="385"/>
    </location>
</feature>
<gene>
    <name evidence="2" type="ORF">Psch_02457</name>
</gene>
<evidence type="ECO:0000256" key="1">
    <source>
        <dbReference type="SAM" id="Phobius"/>
    </source>
</evidence>
<keyword evidence="1" id="KW-0472">Membrane</keyword>
<dbReference type="Proteomes" id="UP000298324">
    <property type="component" value="Unassembled WGS sequence"/>
</dbReference>
<reference evidence="2 3" key="1">
    <citation type="journal article" date="2018" name="Environ. Microbiol.">
        <title>Novel energy conservation strategies and behaviour of Pelotomaculum schinkii driving syntrophic propionate catabolism.</title>
        <authorList>
            <person name="Hidalgo-Ahumada C.A.P."/>
            <person name="Nobu M.K."/>
            <person name="Narihiro T."/>
            <person name="Tamaki H."/>
            <person name="Liu W.T."/>
            <person name="Kamagata Y."/>
            <person name="Stams A.J.M."/>
            <person name="Imachi H."/>
            <person name="Sousa D.Z."/>
        </authorList>
    </citation>
    <scope>NUCLEOTIDE SEQUENCE [LARGE SCALE GENOMIC DNA]</scope>
    <source>
        <strain evidence="2 3">HH</strain>
    </source>
</reference>
<feature type="transmembrane region" description="Helical" evidence="1">
    <location>
        <begin position="215"/>
        <end position="232"/>
    </location>
</feature>